<dbReference type="PhylomeDB" id="A0A068TX33"/>
<reference evidence="2" key="1">
    <citation type="journal article" date="2014" name="Science">
        <title>The coffee genome provides insight into the convergent evolution of caffeine biosynthesis.</title>
        <authorList>
            <person name="Denoeud F."/>
            <person name="Carretero-Paulet L."/>
            <person name="Dereeper A."/>
            <person name="Droc G."/>
            <person name="Guyot R."/>
            <person name="Pietrella M."/>
            <person name="Zheng C."/>
            <person name="Alberti A."/>
            <person name="Anthony F."/>
            <person name="Aprea G."/>
            <person name="Aury J.M."/>
            <person name="Bento P."/>
            <person name="Bernard M."/>
            <person name="Bocs S."/>
            <person name="Campa C."/>
            <person name="Cenci A."/>
            <person name="Combes M.C."/>
            <person name="Crouzillat D."/>
            <person name="Da Silva C."/>
            <person name="Daddiego L."/>
            <person name="De Bellis F."/>
            <person name="Dussert S."/>
            <person name="Garsmeur O."/>
            <person name="Gayraud T."/>
            <person name="Guignon V."/>
            <person name="Jahn K."/>
            <person name="Jamilloux V."/>
            <person name="Joet T."/>
            <person name="Labadie K."/>
            <person name="Lan T."/>
            <person name="Leclercq J."/>
            <person name="Lepelley M."/>
            <person name="Leroy T."/>
            <person name="Li L.T."/>
            <person name="Librado P."/>
            <person name="Lopez L."/>
            <person name="Munoz A."/>
            <person name="Noel B."/>
            <person name="Pallavicini A."/>
            <person name="Perrotta G."/>
            <person name="Poncet V."/>
            <person name="Pot D."/>
            <person name="Priyono X."/>
            <person name="Rigoreau M."/>
            <person name="Rouard M."/>
            <person name="Rozas J."/>
            <person name="Tranchant-Dubreuil C."/>
            <person name="VanBuren R."/>
            <person name="Zhang Q."/>
            <person name="Andrade A.C."/>
            <person name="Argout X."/>
            <person name="Bertrand B."/>
            <person name="de Kochko A."/>
            <person name="Graziosi G."/>
            <person name="Henry R.J."/>
            <person name="Jayarama X."/>
            <person name="Ming R."/>
            <person name="Nagai C."/>
            <person name="Rounsley S."/>
            <person name="Sankoff D."/>
            <person name="Giuliano G."/>
            <person name="Albert V.A."/>
            <person name="Wincker P."/>
            <person name="Lashermes P."/>
        </authorList>
    </citation>
    <scope>NUCLEOTIDE SEQUENCE [LARGE SCALE GENOMIC DNA]</scope>
    <source>
        <strain evidence="2">cv. DH200-94</strain>
    </source>
</reference>
<dbReference type="InParanoid" id="A0A068TX33"/>
<keyword evidence="2" id="KW-1185">Reference proteome</keyword>
<dbReference type="Gramene" id="CDP00791">
    <property type="protein sequence ID" value="CDP00791"/>
    <property type="gene ID" value="GSCOC_T00032876001"/>
</dbReference>
<dbReference type="GO" id="GO:0048731">
    <property type="term" value="P:system development"/>
    <property type="evidence" value="ECO:0007669"/>
    <property type="project" value="InterPro"/>
</dbReference>
<dbReference type="PANTHER" id="PTHR34545">
    <property type="entry name" value="CLAVATA3/ESR (CLE)-RELATED PROTEIN 22"/>
    <property type="match status" value="1"/>
</dbReference>
<dbReference type="OrthoDB" id="1080769at2759"/>
<evidence type="ECO:0000313" key="1">
    <source>
        <dbReference type="EMBL" id="CDP00791.1"/>
    </source>
</evidence>
<dbReference type="AlphaFoldDB" id="A0A068TX33"/>
<dbReference type="OMA" id="PFHEMAS"/>
<organism evidence="1 2">
    <name type="scientific">Coffea canephora</name>
    <name type="common">Robusta coffee</name>
    <dbReference type="NCBI Taxonomy" id="49390"/>
    <lineage>
        <taxon>Eukaryota</taxon>
        <taxon>Viridiplantae</taxon>
        <taxon>Streptophyta</taxon>
        <taxon>Embryophyta</taxon>
        <taxon>Tracheophyta</taxon>
        <taxon>Spermatophyta</taxon>
        <taxon>Magnoliopsida</taxon>
        <taxon>eudicotyledons</taxon>
        <taxon>Gunneridae</taxon>
        <taxon>Pentapetalae</taxon>
        <taxon>asterids</taxon>
        <taxon>lamiids</taxon>
        <taxon>Gentianales</taxon>
        <taxon>Rubiaceae</taxon>
        <taxon>Ixoroideae</taxon>
        <taxon>Gardenieae complex</taxon>
        <taxon>Bertiereae - Coffeeae clade</taxon>
        <taxon>Coffeeae</taxon>
        <taxon>Coffea</taxon>
    </lineage>
</organism>
<sequence>MKLPNIEAETARTTRRRQRYDSSKAAAFFLGLLLIFPQFCLSSSAENNDDIAPSHWSPARKARFFHKVSSSFHAASRTNNVNLGRYHQNTSSDIIYGDDERIVHTGPNPLHN</sequence>
<protein>
    <submittedName>
        <fullName evidence="1">Uncharacterized protein</fullName>
    </submittedName>
</protein>
<evidence type="ECO:0000313" key="2">
    <source>
        <dbReference type="Proteomes" id="UP000295252"/>
    </source>
</evidence>
<dbReference type="InterPro" id="IPR033249">
    <property type="entry name" value="CLE_plant"/>
</dbReference>
<accession>A0A068TX33</accession>
<proteinExistence type="predicted"/>
<dbReference type="EMBL" id="HG739089">
    <property type="protein sequence ID" value="CDP00791.1"/>
    <property type="molecule type" value="Genomic_DNA"/>
</dbReference>
<dbReference type="PANTHER" id="PTHR34545:SF7">
    <property type="entry name" value="CLAVATA3_ESR (CLE)-RELATED PROTEIN 16"/>
    <property type="match status" value="1"/>
</dbReference>
<gene>
    <name evidence="1" type="ORF">GSCOC_T00032876001</name>
</gene>
<dbReference type="Proteomes" id="UP000295252">
    <property type="component" value="Chromosome III"/>
</dbReference>
<name>A0A068TX33_COFCA</name>